<sequence length="145" mass="15791">MTVITVCTTCRRTDADPAGPRPGAQLHAALSKAPLPEGVSLRAVECLSACGRGCAVSIGAPGKWSYVYGDIHPETHVDQLLDGAARYHATEDGQIPWRERPEILRKQVIARIPPLPQKSRPQDTQAQDPQAQDLQPPQPQKSERT</sequence>
<protein>
    <submittedName>
        <fullName evidence="2">Predicted metal-binding protein</fullName>
    </submittedName>
</protein>
<proteinExistence type="predicted"/>
<dbReference type="RefSeq" id="WP_076363588.1">
    <property type="nucleotide sequence ID" value="NZ_FTOM01000001.1"/>
</dbReference>
<evidence type="ECO:0000313" key="3">
    <source>
        <dbReference type="Proteomes" id="UP000186098"/>
    </source>
</evidence>
<dbReference type="InterPro" id="IPR036249">
    <property type="entry name" value="Thioredoxin-like_sf"/>
</dbReference>
<dbReference type="CDD" id="cd02980">
    <property type="entry name" value="TRX_Fd_family"/>
    <property type="match status" value="1"/>
</dbReference>
<name>A0A1N7KCF9_9RHOB</name>
<organism evidence="2 3">
    <name type="scientific">Phaeovulum vinaykumarii</name>
    <dbReference type="NCBI Taxonomy" id="407234"/>
    <lineage>
        <taxon>Bacteria</taxon>
        <taxon>Pseudomonadati</taxon>
        <taxon>Pseudomonadota</taxon>
        <taxon>Alphaproteobacteria</taxon>
        <taxon>Rhodobacterales</taxon>
        <taxon>Paracoccaceae</taxon>
        <taxon>Phaeovulum</taxon>
    </lineage>
</organism>
<dbReference type="STRING" id="407234.SAMN05421795_101815"/>
<dbReference type="AlphaFoldDB" id="A0A1N7KCF9"/>
<dbReference type="Pfam" id="PF07845">
    <property type="entry name" value="DUF1636"/>
    <property type="match status" value="1"/>
</dbReference>
<dbReference type="SUPFAM" id="SSF52833">
    <property type="entry name" value="Thioredoxin-like"/>
    <property type="match status" value="1"/>
</dbReference>
<keyword evidence="3" id="KW-1185">Reference proteome</keyword>
<gene>
    <name evidence="2" type="ORF">SAMN05421795_101815</name>
</gene>
<dbReference type="Proteomes" id="UP000186098">
    <property type="component" value="Unassembled WGS sequence"/>
</dbReference>
<dbReference type="OrthoDB" id="424426at2"/>
<accession>A0A1N7KCF9</accession>
<feature type="compositionally biased region" description="Low complexity" evidence="1">
    <location>
        <begin position="122"/>
        <end position="135"/>
    </location>
</feature>
<feature type="region of interest" description="Disordered" evidence="1">
    <location>
        <begin position="108"/>
        <end position="145"/>
    </location>
</feature>
<dbReference type="EMBL" id="FTOM01000001">
    <property type="protein sequence ID" value="SIS59229.1"/>
    <property type="molecule type" value="Genomic_DNA"/>
</dbReference>
<reference evidence="3" key="1">
    <citation type="submission" date="2017-01" db="EMBL/GenBank/DDBJ databases">
        <authorList>
            <person name="Varghese N."/>
            <person name="Submissions S."/>
        </authorList>
    </citation>
    <scope>NUCLEOTIDE SEQUENCE [LARGE SCALE GENOMIC DNA]</scope>
    <source>
        <strain evidence="3">DSM 18714</strain>
    </source>
</reference>
<evidence type="ECO:0000313" key="2">
    <source>
        <dbReference type="EMBL" id="SIS59229.1"/>
    </source>
</evidence>
<evidence type="ECO:0000256" key="1">
    <source>
        <dbReference type="SAM" id="MobiDB-lite"/>
    </source>
</evidence>
<dbReference type="InterPro" id="IPR012863">
    <property type="entry name" value="DUF1636"/>
</dbReference>